<name>A0A7J5YMT5_DISMA</name>
<feature type="region of interest" description="Disordered" evidence="1">
    <location>
        <begin position="81"/>
        <end position="119"/>
    </location>
</feature>
<dbReference type="EMBL" id="JAAKFY010000010">
    <property type="protein sequence ID" value="KAF3850854.1"/>
    <property type="molecule type" value="Genomic_DNA"/>
</dbReference>
<keyword evidence="2" id="KW-0472">Membrane</keyword>
<protein>
    <submittedName>
        <fullName evidence="3">Uncharacterized protein</fullName>
    </submittedName>
</protein>
<organism evidence="3 4">
    <name type="scientific">Dissostichus mawsoni</name>
    <name type="common">Antarctic cod</name>
    <dbReference type="NCBI Taxonomy" id="36200"/>
    <lineage>
        <taxon>Eukaryota</taxon>
        <taxon>Metazoa</taxon>
        <taxon>Chordata</taxon>
        <taxon>Craniata</taxon>
        <taxon>Vertebrata</taxon>
        <taxon>Euteleostomi</taxon>
        <taxon>Actinopterygii</taxon>
        <taxon>Neopterygii</taxon>
        <taxon>Teleostei</taxon>
        <taxon>Neoteleostei</taxon>
        <taxon>Acanthomorphata</taxon>
        <taxon>Eupercaria</taxon>
        <taxon>Perciformes</taxon>
        <taxon>Notothenioidei</taxon>
        <taxon>Nototheniidae</taxon>
        <taxon>Dissostichus</taxon>
    </lineage>
</organism>
<reference evidence="3 4" key="1">
    <citation type="submission" date="2020-03" db="EMBL/GenBank/DDBJ databases">
        <title>Dissostichus mawsoni Genome sequencing and assembly.</title>
        <authorList>
            <person name="Park H."/>
        </authorList>
    </citation>
    <scope>NUCLEOTIDE SEQUENCE [LARGE SCALE GENOMIC DNA]</scope>
    <source>
        <strain evidence="3">DM0001</strain>
        <tissue evidence="3">Muscle</tissue>
    </source>
</reference>
<evidence type="ECO:0000313" key="4">
    <source>
        <dbReference type="Proteomes" id="UP000518266"/>
    </source>
</evidence>
<evidence type="ECO:0000256" key="1">
    <source>
        <dbReference type="SAM" id="MobiDB-lite"/>
    </source>
</evidence>
<keyword evidence="2" id="KW-0812">Transmembrane</keyword>
<feature type="region of interest" description="Disordered" evidence="1">
    <location>
        <begin position="165"/>
        <end position="190"/>
    </location>
</feature>
<keyword evidence="2" id="KW-1133">Transmembrane helix</keyword>
<comment type="caution">
    <text evidence="3">The sequence shown here is derived from an EMBL/GenBank/DDBJ whole genome shotgun (WGS) entry which is preliminary data.</text>
</comment>
<dbReference type="AlphaFoldDB" id="A0A7J5YMT5"/>
<gene>
    <name evidence="3" type="ORF">F7725_012626</name>
</gene>
<dbReference type="Proteomes" id="UP000518266">
    <property type="component" value="Unassembled WGS sequence"/>
</dbReference>
<feature type="transmembrane region" description="Helical" evidence="2">
    <location>
        <begin position="58"/>
        <end position="75"/>
    </location>
</feature>
<proteinExistence type="predicted"/>
<evidence type="ECO:0000313" key="3">
    <source>
        <dbReference type="EMBL" id="KAF3850854.1"/>
    </source>
</evidence>
<evidence type="ECO:0000256" key="2">
    <source>
        <dbReference type="SAM" id="Phobius"/>
    </source>
</evidence>
<sequence>MLQRKRKAAPSPSSSSCPAMLHLIRQALIMSFSVLVNAQSEDSKLTERAYVVLQKQDLVLLVLMIIMAVCVYKPISRRPEPGGDNRCTDQLSPGAPSSWAPVPRWAPPPRDGSRPEGEAELCSHRYQETPISDSCKIIASSSSSCFLSRSSSSWARAESSMARRSSESALEAEGELTGLGVSPNSTSTPSGILLEQQEKVLARVSSEDCSDLARNHARLQETLMDGVLQQLLVVVGHGCVSSSSSAVVGGGNVKH</sequence>
<accession>A0A7J5YMT5</accession>
<keyword evidence="4" id="KW-1185">Reference proteome</keyword>